<name>A0A7S1LHU8_ALECA</name>
<evidence type="ECO:0000313" key="3">
    <source>
        <dbReference type="EMBL" id="CAD9104820.1"/>
    </source>
</evidence>
<reference evidence="3" key="1">
    <citation type="submission" date="2021-01" db="EMBL/GenBank/DDBJ databases">
        <authorList>
            <person name="Corre E."/>
            <person name="Pelletier E."/>
            <person name="Niang G."/>
            <person name="Scheremetjew M."/>
            <person name="Finn R."/>
            <person name="Kale V."/>
            <person name="Holt S."/>
            <person name="Cochrane G."/>
            <person name="Meng A."/>
            <person name="Brown T."/>
            <person name="Cohen L."/>
        </authorList>
    </citation>
    <scope>NUCLEOTIDE SEQUENCE</scope>
    <source>
        <strain evidence="3">OF101</strain>
    </source>
</reference>
<evidence type="ECO:0000256" key="2">
    <source>
        <dbReference type="SAM" id="Phobius"/>
    </source>
</evidence>
<feature type="transmembrane region" description="Helical" evidence="2">
    <location>
        <begin position="52"/>
        <end position="71"/>
    </location>
</feature>
<dbReference type="EMBL" id="HBGE01015598">
    <property type="protein sequence ID" value="CAD9104820.1"/>
    <property type="molecule type" value="Transcribed_RNA"/>
</dbReference>
<proteinExistence type="predicted"/>
<protein>
    <submittedName>
        <fullName evidence="3">Uncharacterized protein</fullName>
    </submittedName>
</protein>
<keyword evidence="2" id="KW-1133">Transmembrane helix</keyword>
<keyword evidence="2" id="KW-0812">Transmembrane</keyword>
<feature type="transmembrane region" description="Helical" evidence="2">
    <location>
        <begin position="83"/>
        <end position="105"/>
    </location>
</feature>
<sequence length="208" mass="22278">MNAAPPGSNEAADGNESEDACVSRQIRPGFVTLLILQTLLLVVRWRMGDAHGALLMLAVLAVGALALSVGARGSIDEVYGGYYGLMALVSGLLDLNLAIEHFVWGEWRHLTKSPAKVSLAVFAKPLMYLVCALVQLLSSFIAYLLYKDAEGDADSDLHEPVFATPNQARIYNAVLSHGERQASAQARQQLGGDLPPVKPFAGSVHKLP</sequence>
<dbReference type="AlphaFoldDB" id="A0A7S1LHU8"/>
<gene>
    <name evidence="3" type="ORF">ACAT0790_LOCUS9249</name>
</gene>
<feature type="transmembrane region" description="Helical" evidence="2">
    <location>
        <begin position="126"/>
        <end position="146"/>
    </location>
</feature>
<accession>A0A7S1LHU8</accession>
<evidence type="ECO:0000256" key="1">
    <source>
        <dbReference type="SAM" id="MobiDB-lite"/>
    </source>
</evidence>
<organism evidence="3">
    <name type="scientific">Alexandrium catenella</name>
    <name type="common">Red tide dinoflagellate</name>
    <name type="synonym">Gonyaulax catenella</name>
    <dbReference type="NCBI Taxonomy" id="2925"/>
    <lineage>
        <taxon>Eukaryota</taxon>
        <taxon>Sar</taxon>
        <taxon>Alveolata</taxon>
        <taxon>Dinophyceae</taxon>
        <taxon>Gonyaulacales</taxon>
        <taxon>Pyrocystaceae</taxon>
        <taxon>Alexandrium</taxon>
    </lineage>
</organism>
<feature type="region of interest" description="Disordered" evidence="1">
    <location>
        <begin position="185"/>
        <end position="208"/>
    </location>
</feature>
<feature type="transmembrane region" description="Helical" evidence="2">
    <location>
        <begin position="26"/>
        <end position="45"/>
    </location>
</feature>
<keyword evidence="2" id="KW-0472">Membrane</keyword>